<comment type="caution">
    <text evidence="1">The sequence shown here is derived from an EMBL/GenBank/DDBJ whole genome shotgun (WGS) entry which is preliminary data.</text>
</comment>
<sequence>MNRELYDPACMRFDTAIRAVWILYRRGKWRELETLGLNRSECEPIFQQFDMECIFADNGLIKTESETFELIMRCPAVAQAANDMVLQYTFKYGMKEQKDETLSRLSRLG</sequence>
<keyword evidence="2" id="KW-1185">Reference proteome</keyword>
<evidence type="ECO:0000313" key="1">
    <source>
        <dbReference type="EMBL" id="GHO44548.1"/>
    </source>
</evidence>
<organism evidence="1 2">
    <name type="scientific">Ktedonospora formicarum</name>
    <dbReference type="NCBI Taxonomy" id="2778364"/>
    <lineage>
        <taxon>Bacteria</taxon>
        <taxon>Bacillati</taxon>
        <taxon>Chloroflexota</taxon>
        <taxon>Ktedonobacteria</taxon>
        <taxon>Ktedonobacterales</taxon>
        <taxon>Ktedonobacteraceae</taxon>
        <taxon>Ktedonospora</taxon>
    </lineage>
</organism>
<protein>
    <submittedName>
        <fullName evidence="1">Uncharacterized protein</fullName>
    </submittedName>
</protein>
<evidence type="ECO:0000313" key="2">
    <source>
        <dbReference type="Proteomes" id="UP000612362"/>
    </source>
</evidence>
<name>A0A8J3MSE9_9CHLR</name>
<dbReference type="Proteomes" id="UP000612362">
    <property type="component" value="Unassembled WGS sequence"/>
</dbReference>
<dbReference type="AlphaFoldDB" id="A0A8J3MSE9"/>
<gene>
    <name evidence="1" type="ORF">KSX_27110</name>
</gene>
<accession>A0A8J3MSE9</accession>
<reference evidence="1" key="1">
    <citation type="submission" date="2020-10" db="EMBL/GenBank/DDBJ databases">
        <title>Taxonomic study of unclassified bacteria belonging to the class Ktedonobacteria.</title>
        <authorList>
            <person name="Yabe S."/>
            <person name="Wang C.M."/>
            <person name="Zheng Y."/>
            <person name="Sakai Y."/>
            <person name="Cavaletti L."/>
            <person name="Monciardini P."/>
            <person name="Donadio S."/>
        </authorList>
    </citation>
    <scope>NUCLEOTIDE SEQUENCE</scope>
    <source>
        <strain evidence="1">SOSP1-1</strain>
    </source>
</reference>
<proteinExistence type="predicted"/>
<dbReference type="EMBL" id="BNJF01000001">
    <property type="protein sequence ID" value="GHO44548.1"/>
    <property type="molecule type" value="Genomic_DNA"/>
</dbReference>